<gene>
    <name evidence="2" type="ORF">OIU77_012130</name>
</gene>
<reference evidence="2" key="1">
    <citation type="submission" date="2022-10" db="EMBL/GenBank/DDBJ databases">
        <authorList>
            <person name="Hyden B.L."/>
            <person name="Feng K."/>
            <person name="Yates T."/>
            <person name="Jawdy S."/>
            <person name="Smart L.B."/>
            <person name="Muchero W."/>
        </authorList>
    </citation>
    <scope>NUCLEOTIDE SEQUENCE</scope>
    <source>
        <tissue evidence="2">Shoot tip</tissue>
    </source>
</reference>
<proteinExistence type="predicted"/>
<comment type="caution">
    <text evidence="2">The sequence shown here is derived from an EMBL/GenBank/DDBJ whole genome shotgun (WGS) entry which is preliminary data.</text>
</comment>
<reference evidence="2" key="2">
    <citation type="journal article" date="2023" name="Int. J. Mol. Sci.">
        <title>De Novo Assembly and Annotation of 11 Diverse Shrub Willow (Salix) Genomes Reveals Novel Gene Organization in Sex-Linked Regions.</title>
        <authorList>
            <person name="Hyden B."/>
            <person name="Feng K."/>
            <person name="Yates T.B."/>
            <person name="Jawdy S."/>
            <person name="Cereghino C."/>
            <person name="Smart L.B."/>
            <person name="Muchero W."/>
        </authorList>
    </citation>
    <scope>NUCLEOTIDE SEQUENCE</scope>
    <source>
        <tissue evidence="2">Shoot tip</tissue>
    </source>
</reference>
<keyword evidence="1" id="KW-0812">Transmembrane</keyword>
<keyword evidence="3" id="KW-1185">Reference proteome</keyword>
<dbReference type="EMBL" id="JAPFFI010000023">
    <property type="protein sequence ID" value="KAJ6322196.1"/>
    <property type="molecule type" value="Genomic_DNA"/>
</dbReference>
<evidence type="ECO:0000313" key="2">
    <source>
        <dbReference type="EMBL" id="KAJ6322196.1"/>
    </source>
</evidence>
<sequence>MRVITCNIYIILLFSCYYVFLQILITVSIHQCLISLFFWFYLLVILLYLVMFCHSHSRVYFLANAIDNLNACLMDAGKPFYHSCANDQKWSSSQHGIMPNGHISCWF</sequence>
<keyword evidence="1" id="KW-0472">Membrane</keyword>
<evidence type="ECO:0000313" key="3">
    <source>
        <dbReference type="Proteomes" id="UP001141253"/>
    </source>
</evidence>
<evidence type="ECO:0000256" key="1">
    <source>
        <dbReference type="SAM" id="Phobius"/>
    </source>
</evidence>
<keyword evidence="1" id="KW-1133">Transmembrane helix</keyword>
<organism evidence="2 3">
    <name type="scientific">Salix suchowensis</name>
    <dbReference type="NCBI Taxonomy" id="1278906"/>
    <lineage>
        <taxon>Eukaryota</taxon>
        <taxon>Viridiplantae</taxon>
        <taxon>Streptophyta</taxon>
        <taxon>Embryophyta</taxon>
        <taxon>Tracheophyta</taxon>
        <taxon>Spermatophyta</taxon>
        <taxon>Magnoliopsida</taxon>
        <taxon>eudicotyledons</taxon>
        <taxon>Gunneridae</taxon>
        <taxon>Pentapetalae</taxon>
        <taxon>rosids</taxon>
        <taxon>fabids</taxon>
        <taxon>Malpighiales</taxon>
        <taxon>Salicaceae</taxon>
        <taxon>Saliceae</taxon>
        <taxon>Salix</taxon>
    </lineage>
</organism>
<dbReference type="PROSITE" id="PS51257">
    <property type="entry name" value="PROKAR_LIPOPROTEIN"/>
    <property type="match status" value="1"/>
</dbReference>
<accession>A0ABQ9A4A8</accession>
<feature type="transmembrane region" description="Helical" evidence="1">
    <location>
        <begin position="7"/>
        <end position="27"/>
    </location>
</feature>
<protein>
    <submittedName>
        <fullName evidence="2">Uncharacterized protein</fullName>
    </submittedName>
</protein>
<dbReference type="Proteomes" id="UP001141253">
    <property type="component" value="Chromosome 8"/>
</dbReference>
<name>A0ABQ9A4A8_9ROSI</name>
<feature type="transmembrane region" description="Helical" evidence="1">
    <location>
        <begin position="33"/>
        <end position="53"/>
    </location>
</feature>